<dbReference type="InterPro" id="IPR013189">
    <property type="entry name" value="Glyco_hydro_32_C"/>
</dbReference>
<dbReference type="SMART" id="SM00640">
    <property type="entry name" value="Glyco_32"/>
    <property type="match status" value="1"/>
</dbReference>
<evidence type="ECO:0000259" key="6">
    <source>
        <dbReference type="Pfam" id="PF08244"/>
    </source>
</evidence>
<dbReference type="InterPro" id="IPR001362">
    <property type="entry name" value="Glyco_hydro_32"/>
</dbReference>
<name>A0ABU6GYC4_9BACI</name>
<dbReference type="Pfam" id="PF00251">
    <property type="entry name" value="Glyco_hydro_32N"/>
    <property type="match status" value="1"/>
</dbReference>
<dbReference type="Proteomes" id="UP001341297">
    <property type="component" value="Unassembled WGS sequence"/>
</dbReference>
<reference evidence="7 8" key="1">
    <citation type="submission" date="2023-03" db="EMBL/GenBank/DDBJ databases">
        <title>Agriculturally important microbes genome sequencing.</title>
        <authorList>
            <person name="Dunlap C."/>
        </authorList>
    </citation>
    <scope>NUCLEOTIDE SEQUENCE [LARGE SCALE GENOMIC DNA]</scope>
    <source>
        <strain evidence="7 8">CBP-3203</strain>
    </source>
</reference>
<evidence type="ECO:0000256" key="2">
    <source>
        <dbReference type="ARBA" id="ARBA00022801"/>
    </source>
</evidence>
<dbReference type="InterPro" id="IPR023296">
    <property type="entry name" value="Glyco_hydro_beta-prop_sf"/>
</dbReference>
<keyword evidence="2 4" id="KW-0378">Hydrolase</keyword>
<dbReference type="InterPro" id="IPR013148">
    <property type="entry name" value="Glyco_hydro_32_N"/>
</dbReference>
<dbReference type="SUPFAM" id="SSF75005">
    <property type="entry name" value="Arabinanase/levansucrase/invertase"/>
    <property type="match status" value="1"/>
</dbReference>
<evidence type="ECO:0000256" key="1">
    <source>
        <dbReference type="ARBA" id="ARBA00009902"/>
    </source>
</evidence>
<dbReference type="EMBL" id="JARRTL010000003">
    <property type="protein sequence ID" value="MEC0483349.1"/>
    <property type="molecule type" value="Genomic_DNA"/>
</dbReference>
<feature type="domain" description="Glycosyl hydrolase family 32 C-terminal" evidence="6">
    <location>
        <begin position="359"/>
        <end position="509"/>
    </location>
</feature>
<comment type="similarity">
    <text evidence="1 4">Belongs to the glycosyl hydrolase 32 family.</text>
</comment>
<evidence type="ECO:0000256" key="4">
    <source>
        <dbReference type="RuleBase" id="RU362110"/>
    </source>
</evidence>
<keyword evidence="8" id="KW-1185">Reference proteome</keyword>
<feature type="domain" description="Glycosyl hydrolase family 32 N-terminal" evidence="5">
    <location>
        <begin position="46"/>
        <end position="347"/>
    </location>
</feature>
<evidence type="ECO:0000256" key="3">
    <source>
        <dbReference type="ARBA" id="ARBA00023295"/>
    </source>
</evidence>
<organism evidence="7 8">
    <name type="scientific">Bacillus glycinifermentans</name>
    <dbReference type="NCBI Taxonomy" id="1664069"/>
    <lineage>
        <taxon>Bacteria</taxon>
        <taxon>Bacillati</taxon>
        <taxon>Bacillota</taxon>
        <taxon>Bacilli</taxon>
        <taxon>Bacillales</taxon>
        <taxon>Bacillaceae</taxon>
        <taxon>Bacillus</taxon>
    </lineage>
</organism>
<accession>A0ABU6GYC4</accession>
<dbReference type="PANTHER" id="PTHR42800">
    <property type="entry name" value="EXOINULINASE INUD (AFU_ORTHOLOGUE AFUA_5G00480)"/>
    <property type="match status" value="1"/>
</dbReference>
<evidence type="ECO:0000313" key="7">
    <source>
        <dbReference type="EMBL" id="MEC0483349.1"/>
    </source>
</evidence>
<comment type="caution">
    <text evidence="7">The sequence shown here is derived from an EMBL/GenBank/DDBJ whole genome shotgun (WGS) entry which is preliminary data.</text>
</comment>
<protein>
    <submittedName>
        <fullName evidence="7">Glycoside hydrolase family 32 protein</fullName>
    </submittedName>
</protein>
<proteinExistence type="inferred from homology"/>
<dbReference type="Pfam" id="PF08244">
    <property type="entry name" value="Glyco_hydro_32C"/>
    <property type="match status" value="1"/>
</dbReference>
<dbReference type="Gene3D" id="2.115.10.20">
    <property type="entry name" value="Glycosyl hydrolase domain, family 43"/>
    <property type="match status" value="1"/>
</dbReference>
<dbReference type="CDD" id="cd18622">
    <property type="entry name" value="GH32_Inu-like"/>
    <property type="match status" value="1"/>
</dbReference>
<evidence type="ECO:0000313" key="8">
    <source>
        <dbReference type="Proteomes" id="UP001341297"/>
    </source>
</evidence>
<dbReference type="PANTHER" id="PTHR42800:SF1">
    <property type="entry name" value="EXOINULINASE INUD (AFU_ORTHOLOGUE AFUA_5G00480)"/>
    <property type="match status" value="1"/>
</dbReference>
<dbReference type="SUPFAM" id="SSF49899">
    <property type="entry name" value="Concanavalin A-like lectins/glucanases"/>
    <property type="match status" value="1"/>
</dbReference>
<gene>
    <name evidence="7" type="ORF">P8828_00545</name>
</gene>
<sequence>MNMKVYQRISVFISCLGVFTAILLPARETEQKGEIRTVASHRAAFHLTAPDKWKNDPQKPVYMNGQYHYYYLYNRDYPDGGGTEWRHAVSSDLVHWEDEGVAIPKYTNKNGDPWSGSVVVDSKNTAGFGKGAVIAIMTQPASDSGKEEQFLWYSKNGGKTFTPYGDDPVLSNPGTVDFRDPKVIWDEQDEKWVMTLAEGSKIGFYESRNLKEWRYTGGFLTQNIGTIECPDLFRMRADDGTYKWVLGASANGKPSGMPNTYAYWTGSFTGKEFKADQEEPKWLDYGFDWYAGVTFEDGESNDQYDKRYAMAWMNNWDYANDTPTQNDGFNGTDSIVREIRLKHDDGNTYSLASQPISQLDQLTVSTDEFENIEVNGSKTLSVKGDTYMLDADISWSDAKNIGLRLRESADGKRHIDAGICAEDGYSYVNRGFTKQPDKSRTYIESKAPFDANKKKVHVTIIVDKTTVEMFVDDGRVVHSNQAFPGLHDQGITLFAANGTAVFEHLKIKHFQ</sequence>
<dbReference type="Gene3D" id="2.60.120.560">
    <property type="entry name" value="Exo-inulinase, domain 1"/>
    <property type="match status" value="1"/>
</dbReference>
<evidence type="ECO:0000259" key="5">
    <source>
        <dbReference type="Pfam" id="PF00251"/>
    </source>
</evidence>
<keyword evidence="3 4" id="KW-0326">Glycosidase</keyword>
<dbReference type="GO" id="GO:0016787">
    <property type="term" value="F:hydrolase activity"/>
    <property type="evidence" value="ECO:0007669"/>
    <property type="project" value="UniProtKB-KW"/>
</dbReference>
<dbReference type="InterPro" id="IPR013320">
    <property type="entry name" value="ConA-like_dom_sf"/>
</dbReference>